<dbReference type="GeneID" id="28999757"/>
<name>A0A162ZFP5_PHYB8</name>
<accession>A0A162ZFP5</accession>
<dbReference type="Proteomes" id="UP000077315">
    <property type="component" value="Unassembled WGS sequence"/>
</dbReference>
<gene>
    <name evidence="2" type="ORF">PHYBLDRAFT_183886</name>
</gene>
<dbReference type="Pfam" id="PF12697">
    <property type="entry name" value="Abhydrolase_6"/>
    <property type="match status" value="1"/>
</dbReference>
<evidence type="ECO:0000259" key="1">
    <source>
        <dbReference type="Pfam" id="PF12697"/>
    </source>
</evidence>
<dbReference type="InParanoid" id="A0A162ZFP5"/>
<dbReference type="OrthoDB" id="408373at2759"/>
<evidence type="ECO:0000313" key="3">
    <source>
        <dbReference type="Proteomes" id="UP000077315"/>
    </source>
</evidence>
<keyword evidence="3" id="KW-1185">Reference proteome</keyword>
<dbReference type="Gene3D" id="3.40.50.1820">
    <property type="entry name" value="alpha/beta hydrolase"/>
    <property type="match status" value="1"/>
</dbReference>
<dbReference type="InterPro" id="IPR029058">
    <property type="entry name" value="AB_hydrolase_fold"/>
</dbReference>
<dbReference type="SUPFAM" id="SSF53474">
    <property type="entry name" value="alpha/beta-Hydrolases"/>
    <property type="match status" value="1"/>
</dbReference>
<dbReference type="EMBL" id="KV441003">
    <property type="protein sequence ID" value="OAD66471.1"/>
    <property type="molecule type" value="Genomic_DNA"/>
</dbReference>
<dbReference type="PANTHER" id="PTHR43798">
    <property type="entry name" value="MONOACYLGLYCEROL LIPASE"/>
    <property type="match status" value="1"/>
</dbReference>
<reference evidence="3" key="1">
    <citation type="submission" date="2015-06" db="EMBL/GenBank/DDBJ databases">
        <title>Expansion of signal transduction pathways in fungi by whole-genome duplication.</title>
        <authorList>
            <consortium name="DOE Joint Genome Institute"/>
            <person name="Corrochano L.M."/>
            <person name="Kuo A."/>
            <person name="Marcet-Houben M."/>
            <person name="Polaino S."/>
            <person name="Salamov A."/>
            <person name="Villalobos J.M."/>
            <person name="Alvarez M.I."/>
            <person name="Avalos J."/>
            <person name="Benito E.P."/>
            <person name="Benoit I."/>
            <person name="Burger G."/>
            <person name="Camino L.P."/>
            <person name="Canovas D."/>
            <person name="Cerda-Olmedo E."/>
            <person name="Cheng J.-F."/>
            <person name="Dominguez A."/>
            <person name="Elias M."/>
            <person name="Eslava A.P."/>
            <person name="Glaser F."/>
            <person name="Grimwood J."/>
            <person name="Gutierrez G."/>
            <person name="Heitman J."/>
            <person name="Henrissat B."/>
            <person name="Iturriaga E.A."/>
            <person name="Lang B.F."/>
            <person name="Lavin J.L."/>
            <person name="Lee S."/>
            <person name="Li W."/>
            <person name="Lindquist E."/>
            <person name="Lopez-Garcia S."/>
            <person name="Luque E.M."/>
            <person name="Marcos A.T."/>
            <person name="Martin J."/>
            <person name="McCluskey K."/>
            <person name="Medina H.R."/>
            <person name="Miralles-Duran A."/>
            <person name="Miyazaki A."/>
            <person name="Munoz-Torres E."/>
            <person name="Oguiza J.A."/>
            <person name="Ohm R."/>
            <person name="Olmedo M."/>
            <person name="Orejas M."/>
            <person name="Ortiz-Castellanos L."/>
            <person name="Pisabarro A.G."/>
            <person name="Rodriguez-Romero J."/>
            <person name="Ruiz-Herrera J."/>
            <person name="Ruiz-Vazquez R."/>
            <person name="Sanz C."/>
            <person name="Schackwitz W."/>
            <person name="Schmutz J."/>
            <person name="Shahriari M."/>
            <person name="Shelest E."/>
            <person name="Silva-Franco F."/>
            <person name="Soanes D."/>
            <person name="Syed K."/>
            <person name="Tagua V.G."/>
            <person name="Talbot N.J."/>
            <person name="Thon M."/>
            <person name="De vries R.P."/>
            <person name="Wiebenga A."/>
            <person name="Yadav J.S."/>
            <person name="Braun E.L."/>
            <person name="Baker S."/>
            <person name="Garre V."/>
            <person name="Horwitz B."/>
            <person name="Torres-Martinez S."/>
            <person name="Idnurm A."/>
            <person name="Herrera-Estrella A."/>
            <person name="Gabaldon T."/>
            <person name="Grigoriev I.V."/>
        </authorList>
    </citation>
    <scope>NUCLEOTIDE SEQUENCE [LARGE SCALE GENOMIC DNA]</scope>
    <source>
        <strain evidence="3">NRRL 1555(-)</strain>
    </source>
</reference>
<proteinExistence type="predicted"/>
<dbReference type="RefSeq" id="XP_018284511.1">
    <property type="nucleotide sequence ID" value="XM_018438851.1"/>
</dbReference>
<dbReference type="InterPro" id="IPR000073">
    <property type="entry name" value="AB_hydrolase_1"/>
</dbReference>
<dbReference type="STRING" id="763407.A0A162ZFP5"/>
<dbReference type="InterPro" id="IPR050266">
    <property type="entry name" value="AB_hydrolase_sf"/>
</dbReference>
<organism evidence="2 3">
    <name type="scientific">Phycomyces blakesleeanus (strain ATCC 8743b / DSM 1359 / FGSC 10004 / NBRC 33097 / NRRL 1555)</name>
    <dbReference type="NCBI Taxonomy" id="763407"/>
    <lineage>
        <taxon>Eukaryota</taxon>
        <taxon>Fungi</taxon>
        <taxon>Fungi incertae sedis</taxon>
        <taxon>Mucoromycota</taxon>
        <taxon>Mucoromycotina</taxon>
        <taxon>Mucoromycetes</taxon>
        <taxon>Mucorales</taxon>
        <taxon>Phycomycetaceae</taxon>
        <taxon>Phycomyces</taxon>
    </lineage>
</organism>
<evidence type="ECO:0000313" key="2">
    <source>
        <dbReference type="EMBL" id="OAD66471.1"/>
    </source>
</evidence>
<dbReference type="PANTHER" id="PTHR43798:SF33">
    <property type="entry name" value="HYDROLASE, PUTATIVE (AFU_ORTHOLOGUE AFUA_2G14860)-RELATED"/>
    <property type="match status" value="1"/>
</dbReference>
<protein>
    <recommendedName>
        <fullName evidence="1">AB hydrolase-1 domain-containing protein</fullName>
    </recommendedName>
</protein>
<sequence>MTFDSSLLNREFLVPALEYLPLKCYLSGSPSQCSPLIILFHGTGGDHFQFDSLLPTLVQHKYCVLTIDLPYHGLSQPVAFSNPESPVTFESILENLDEVMKAYRCANPSSQNPIDLIIGGVSMGGMLAQICCDQRKTAWEEIGFSFRLLVPIGCSSTSLLWPRMEWMDYLGVMADDSPEKKSTIDNMRVAIVMSAIKPENQNEASRAMELVHDQTLFLYLRACGRAMPPIPSSHSDGFQFKDKPVCIPHLLMRGDNDLLTEIYMAGWITWIQEHNIDSSLKIVSNAGHLANLDNGVEMAEEIIKAAKKY</sequence>
<dbReference type="GO" id="GO:0016020">
    <property type="term" value="C:membrane"/>
    <property type="evidence" value="ECO:0007669"/>
    <property type="project" value="TreeGrafter"/>
</dbReference>
<dbReference type="AlphaFoldDB" id="A0A162ZFP5"/>
<feature type="domain" description="AB hydrolase-1" evidence="1">
    <location>
        <begin position="37"/>
        <end position="300"/>
    </location>
</feature>
<dbReference type="VEuPathDB" id="FungiDB:PHYBLDRAFT_183886"/>